<dbReference type="InterPro" id="IPR036649">
    <property type="entry name" value="Pyrophosphatase_sf"/>
</dbReference>
<accession>A0A382PUI4</accession>
<dbReference type="GO" id="GO:0004427">
    <property type="term" value="F:inorganic diphosphate phosphatase activity"/>
    <property type="evidence" value="ECO:0007669"/>
    <property type="project" value="UniProtKB-EC"/>
</dbReference>
<dbReference type="SUPFAM" id="SSF50324">
    <property type="entry name" value="Inorganic pyrophosphatase"/>
    <property type="match status" value="1"/>
</dbReference>
<sequence>LLSPKNLLKDYPSKDSFGNVQAVIEIPAGRTEKWEVDKEDGDLKWNFKKGKPRVLKYIGYPGNYGMVPRTLLPKELGGDGDSLDIILLGPPLNRGDVVSAKLMGVLKLLDNGEQDDKLIAVQFNSPLKKSNSLKELDEQFPGIKEILEQWFANYKGNGKMKSNGFGNLEEAEKILKEASEQFEKAESKK</sequence>
<dbReference type="GO" id="GO:0000287">
    <property type="term" value="F:magnesium ion binding"/>
    <property type="evidence" value="ECO:0007669"/>
    <property type="project" value="InterPro"/>
</dbReference>
<keyword evidence="3" id="KW-0479">Metal-binding</keyword>
<dbReference type="EMBL" id="UINC01109112">
    <property type="protein sequence ID" value="SVC75702.1"/>
    <property type="molecule type" value="Genomic_DNA"/>
</dbReference>
<organism evidence="6">
    <name type="scientific">marine metagenome</name>
    <dbReference type="NCBI Taxonomy" id="408172"/>
    <lineage>
        <taxon>unclassified sequences</taxon>
        <taxon>metagenomes</taxon>
        <taxon>ecological metagenomes</taxon>
    </lineage>
</organism>
<evidence type="ECO:0000256" key="4">
    <source>
        <dbReference type="ARBA" id="ARBA00022801"/>
    </source>
</evidence>
<gene>
    <name evidence="6" type="ORF">METZ01_LOCUS328556</name>
</gene>
<reference evidence="6" key="1">
    <citation type="submission" date="2018-05" db="EMBL/GenBank/DDBJ databases">
        <authorList>
            <person name="Lanie J.A."/>
            <person name="Ng W.-L."/>
            <person name="Kazmierczak K.M."/>
            <person name="Andrzejewski T.M."/>
            <person name="Davidsen T.M."/>
            <person name="Wayne K.J."/>
            <person name="Tettelin H."/>
            <person name="Glass J.I."/>
            <person name="Rusch D."/>
            <person name="Podicherti R."/>
            <person name="Tsui H.-C.T."/>
            <person name="Winkler M.E."/>
        </authorList>
    </citation>
    <scope>NUCLEOTIDE SEQUENCE</scope>
</reference>
<dbReference type="EC" id="3.6.1.1" evidence="2"/>
<dbReference type="AlphaFoldDB" id="A0A382PUI4"/>
<evidence type="ECO:0000313" key="6">
    <source>
        <dbReference type="EMBL" id="SVC75702.1"/>
    </source>
</evidence>
<name>A0A382PUI4_9ZZZZ</name>
<dbReference type="PANTHER" id="PTHR10286">
    <property type="entry name" value="INORGANIC PYROPHOSPHATASE"/>
    <property type="match status" value="1"/>
</dbReference>
<dbReference type="GO" id="GO:0005737">
    <property type="term" value="C:cytoplasm"/>
    <property type="evidence" value="ECO:0007669"/>
    <property type="project" value="InterPro"/>
</dbReference>
<dbReference type="Gene3D" id="3.90.80.10">
    <property type="entry name" value="Inorganic pyrophosphatase"/>
    <property type="match status" value="1"/>
</dbReference>
<evidence type="ECO:0000256" key="1">
    <source>
        <dbReference type="ARBA" id="ARBA00001946"/>
    </source>
</evidence>
<dbReference type="GO" id="GO:0006796">
    <property type="term" value="P:phosphate-containing compound metabolic process"/>
    <property type="evidence" value="ECO:0007669"/>
    <property type="project" value="InterPro"/>
</dbReference>
<keyword evidence="5" id="KW-0460">Magnesium</keyword>
<protein>
    <recommendedName>
        <fullName evidence="2">inorganic diphosphatase</fullName>
        <ecNumber evidence="2">3.6.1.1</ecNumber>
    </recommendedName>
</protein>
<evidence type="ECO:0000256" key="3">
    <source>
        <dbReference type="ARBA" id="ARBA00022723"/>
    </source>
</evidence>
<keyword evidence="4" id="KW-0378">Hydrolase</keyword>
<feature type="non-terminal residue" evidence="6">
    <location>
        <position position="1"/>
    </location>
</feature>
<evidence type="ECO:0000256" key="5">
    <source>
        <dbReference type="ARBA" id="ARBA00022842"/>
    </source>
</evidence>
<dbReference type="InterPro" id="IPR008162">
    <property type="entry name" value="Pyrophosphatase"/>
</dbReference>
<dbReference type="Pfam" id="PF00719">
    <property type="entry name" value="Pyrophosphatase"/>
    <property type="match status" value="1"/>
</dbReference>
<proteinExistence type="predicted"/>
<evidence type="ECO:0000256" key="2">
    <source>
        <dbReference type="ARBA" id="ARBA00012146"/>
    </source>
</evidence>
<comment type="cofactor">
    <cofactor evidence="1">
        <name>Mg(2+)</name>
        <dbReference type="ChEBI" id="CHEBI:18420"/>
    </cofactor>
</comment>